<evidence type="ECO:0000313" key="2">
    <source>
        <dbReference type="Proteomes" id="UP000595446"/>
    </source>
</evidence>
<organism evidence="1 2">
    <name type="scientific">Mycobacterium heckeshornense</name>
    <dbReference type="NCBI Taxonomy" id="110505"/>
    <lineage>
        <taxon>Bacteria</taxon>
        <taxon>Bacillati</taxon>
        <taxon>Actinomycetota</taxon>
        <taxon>Actinomycetes</taxon>
        <taxon>Mycobacteriales</taxon>
        <taxon>Mycobacteriaceae</taxon>
        <taxon>Mycobacterium</taxon>
    </lineage>
</organism>
<reference evidence="1 2" key="1">
    <citation type="submission" date="2020-12" db="EMBL/GenBank/DDBJ databases">
        <title>Complete genome sequence of Mycobacterium heckeshornense JCM 15655T, closely related to a pathogenic non-tuberculous mycobacterial species Mycobacterium xenopi.</title>
        <authorList>
            <person name="Yoshida M."/>
            <person name="Fukano H."/>
            <person name="Asakura T."/>
            <person name="Suzuki M."/>
            <person name="Hoshino Y."/>
        </authorList>
    </citation>
    <scope>NUCLEOTIDE SEQUENCE [LARGE SCALE GENOMIC DNA]</scope>
    <source>
        <strain evidence="1 2">JCM 15655</strain>
    </source>
</reference>
<protein>
    <submittedName>
        <fullName evidence="1">Uncharacterized protein</fullName>
    </submittedName>
</protein>
<dbReference type="InterPro" id="IPR029068">
    <property type="entry name" value="Glyas_Bleomycin-R_OHBP_Dase"/>
</dbReference>
<name>A0A7R7JG81_9MYCO</name>
<dbReference type="EMBL" id="AP024237">
    <property type="protein sequence ID" value="BCO34566.1"/>
    <property type="molecule type" value="Genomic_DNA"/>
</dbReference>
<gene>
    <name evidence="1" type="ORF">MHEC_09990</name>
</gene>
<accession>A0A7R7JG81</accession>
<dbReference type="Proteomes" id="UP000595446">
    <property type="component" value="Chromosome"/>
</dbReference>
<evidence type="ECO:0000313" key="1">
    <source>
        <dbReference type="EMBL" id="BCO34566.1"/>
    </source>
</evidence>
<dbReference type="SUPFAM" id="SSF54593">
    <property type="entry name" value="Glyoxalase/Bleomycin resistance protein/Dihydroxybiphenyl dioxygenase"/>
    <property type="match status" value="1"/>
</dbReference>
<sequence>MAVGTDDPDAGPTWSIFFGAEDVDKTLQTITDNGGAVLRAAEDTP</sequence>
<dbReference type="Gene3D" id="3.10.180.10">
    <property type="entry name" value="2,3-Dihydroxybiphenyl 1,2-Dioxygenase, domain 1"/>
    <property type="match status" value="1"/>
</dbReference>
<dbReference type="AlphaFoldDB" id="A0A7R7JG81"/>
<keyword evidence="2" id="KW-1185">Reference proteome</keyword>
<proteinExistence type="predicted"/>